<name>A0A2J6X8H5_9BACT</name>
<dbReference type="EMBL" id="PNIX01000098">
    <property type="protein sequence ID" value="PMP83515.1"/>
    <property type="molecule type" value="Genomic_DNA"/>
</dbReference>
<accession>A0A2J6X8H5</accession>
<dbReference type="AlphaFoldDB" id="A0A2J6X8H5"/>
<sequence length="229" mass="27460">MPQGLTESNREALAIRWRRILTFGLIDFFNGTNDFGKHIIKELVDMREAVIRAFAKSLGISLYSGNRQRRFNDILNDIYNHQNVSDEIKSKLREINEFFISPEFSFQQISYSLKDLRNEETHYLNISDIPRETVIRVWRKFYELVYVIDPVFFEYAEKSLEVRDFYHLQDFFKVVIVDGNDERISGRSIDLEKVKEERILNNRGRIKERRQRNVWETIEFIKSGKYLES</sequence>
<reference evidence="1 2" key="1">
    <citation type="submission" date="2018-01" db="EMBL/GenBank/DDBJ databases">
        <title>Metagenomic assembled genomes from two thermal pools in the Uzon Caldera, Kamchatka, Russia.</title>
        <authorList>
            <person name="Wilkins L."/>
            <person name="Ettinger C."/>
        </authorList>
    </citation>
    <scope>NUCLEOTIDE SEQUENCE [LARGE SCALE GENOMIC DNA]</scope>
    <source>
        <strain evidence="1">ARK-10</strain>
    </source>
</reference>
<evidence type="ECO:0000313" key="1">
    <source>
        <dbReference type="EMBL" id="PMP83515.1"/>
    </source>
</evidence>
<evidence type="ECO:0000313" key="2">
    <source>
        <dbReference type="Proteomes" id="UP000236910"/>
    </source>
</evidence>
<comment type="caution">
    <text evidence="1">The sequence shown here is derived from an EMBL/GenBank/DDBJ whole genome shotgun (WGS) entry which is preliminary data.</text>
</comment>
<proteinExistence type="predicted"/>
<protein>
    <submittedName>
        <fullName evidence="1">Uncharacterized protein</fullName>
    </submittedName>
</protein>
<organism evidence="1 2">
    <name type="scientific">Caldisericum exile</name>
    <dbReference type="NCBI Taxonomy" id="693075"/>
    <lineage>
        <taxon>Bacteria</taxon>
        <taxon>Pseudomonadati</taxon>
        <taxon>Caldisericota/Cryosericota group</taxon>
        <taxon>Caldisericota</taxon>
        <taxon>Caldisericia</taxon>
        <taxon>Caldisericales</taxon>
        <taxon>Caldisericaceae</taxon>
        <taxon>Caldisericum</taxon>
    </lineage>
</organism>
<dbReference type="Proteomes" id="UP000236910">
    <property type="component" value="Unassembled WGS sequence"/>
</dbReference>
<gene>
    <name evidence="1" type="ORF">C0175_01630</name>
</gene>